<feature type="transmembrane region" description="Helical" evidence="8">
    <location>
        <begin position="76"/>
        <end position="100"/>
    </location>
</feature>
<evidence type="ECO:0000256" key="5">
    <source>
        <dbReference type="ARBA" id="ARBA00022989"/>
    </source>
</evidence>
<dbReference type="AlphaFoldDB" id="A0A9W9YQK9"/>
<dbReference type="InterPro" id="IPR001991">
    <property type="entry name" value="Na-dicarboxylate_symporter"/>
</dbReference>
<evidence type="ECO:0000256" key="4">
    <source>
        <dbReference type="ARBA" id="ARBA00022847"/>
    </source>
</evidence>
<dbReference type="PANTHER" id="PTHR11958:SF63">
    <property type="entry name" value="AMINO ACID TRANSPORTER"/>
    <property type="match status" value="1"/>
</dbReference>
<protein>
    <recommendedName>
        <fullName evidence="8">Amino acid transporter</fullName>
    </recommendedName>
</protein>
<evidence type="ECO:0000256" key="3">
    <source>
        <dbReference type="ARBA" id="ARBA00022692"/>
    </source>
</evidence>
<dbReference type="GO" id="GO:0015175">
    <property type="term" value="F:neutral L-amino acid transmembrane transporter activity"/>
    <property type="evidence" value="ECO:0007669"/>
    <property type="project" value="TreeGrafter"/>
</dbReference>
<accession>A0A9W9YQK9</accession>
<keyword evidence="6 8" id="KW-0472">Membrane</keyword>
<feature type="transmembrane region" description="Helical" evidence="8">
    <location>
        <begin position="318"/>
        <end position="342"/>
    </location>
</feature>
<organism evidence="10 11">
    <name type="scientific">Desmophyllum pertusum</name>
    <dbReference type="NCBI Taxonomy" id="174260"/>
    <lineage>
        <taxon>Eukaryota</taxon>
        <taxon>Metazoa</taxon>
        <taxon>Cnidaria</taxon>
        <taxon>Anthozoa</taxon>
        <taxon>Hexacorallia</taxon>
        <taxon>Scleractinia</taxon>
        <taxon>Caryophylliina</taxon>
        <taxon>Caryophylliidae</taxon>
        <taxon>Desmophyllum</taxon>
    </lineage>
</organism>
<dbReference type="Gene3D" id="1.10.3860.10">
    <property type="entry name" value="Sodium:dicarboxylate symporter"/>
    <property type="match status" value="1"/>
</dbReference>
<evidence type="ECO:0000256" key="1">
    <source>
        <dbReference type="ARBA" id="ARBA00004141"/>
    </source>
</evidence>
<feature type="transmembrane region" description="Helical" evidence="8">
    <location>
        <begin position="284"/>
        <end position="306"/>
    </location>
</feature>
<dbReference type="PANTHER" id="PTHR11958">
    <property type="entry name" value="SODIUM/DICARBOXYLATE SYMPORTER-RELATED"/>
    <property type="match status" value="1"/>
</dbReference>
<dbReference type="PRINTS" id="PR00173">
    <property type="entry name" value="EDTRNSPORT"/>
</dbReference>
<feature type="region of interest" description="Disordered" evidence="9">
    <location>
        <begin position="522"/>
        <end position="547"/>
    </location>
</feature>
<feature type="compositionally biased region" description="Basic and acidic residues" evidence="9">
    <location>
        <begin position="522"/>
        <end position="537"/>
    </location>
</feature>
<evidence type="ECO:0000256" key="7">
    <source>
        <dbReference type="ARBA" id="ARBA00023180"/>
    </source>
</evidence>
<comment type="similarity">
    <text evidence="8">Belongs to the dicarboxylate/amino acid:cation symporter (DAACS) (TC 2.A.23) family.</text>
</comment>
<dbReference type="InterPro" id="IPR036458">
    <property type="entry name" value="Na:dicarbo_symporter_sf"/>
</dbReference>
<evidence type="ECO:0000256" key="6">
    <source>
        <dbReference type="ARBA" id="ARBA00023136"/>
    </source>
</evidence>
<dbReference type="InterPro" id="IPR050746">
    <property type="entry name" value="DAACS"/>
</dbReference>
<dbReference type="GO" id="GO:0015501">
    <property type="term" value="F:glutamate:sodium symporter activity"/>
    <property type="evidence" value="ECO:0007669"/>
    <property type="project" value="TreeGrafter"/>
</dbReference>
<evidence type="ECO:0000313" key="11">
    <source>
        <dbReference type="Proteomes" id="UP001163046"/>
    </source>
</evidence>
<comment type="subcellular location">
    <subcellularLocation>
        <location evidence="1 8">Membrane</location>
        <topology evidence="1 8">Multi-pass membrane protein</topology>
    </subcellularLocation>
</comment>
<proteinExistence type="inferred from homology"/>
<keyword evidence="3 8" id="KW-0812">Transmembrane</keyword>
<evidence type="ECO:0000256" key="2">
    <source>
        <dbReference type="ARBA" id="ARBA00022448"/>
    </source>
</evidence>
<feature type="transmembrane region" description="Helical" evidence="8">
    <location>
        <begin position="244"/>
        <end position="263"/>
    </location>
</feature>
<keyword evidence="7" id="KW-0325">Glycoprotein</keyword>
<dbReference type="SUPFAM" id="SSF118215">
    <property type="entry name" value="Proton glutamate symport protein"/>
    <property type="match status" value="1"/>
</dbReference>
<evidence type="ECO:0000256" key="9">
    <source>
        <dbReference type="SAM" id="MobiDB-lite"/>
    </source>
</evidence>
<gene>
    <name evidence="10" type="primary">SLC1A2_2</name>
    <name evidence="10" type="ORF">OS493_021573</name>
</gene>
<dbReference type="GO" id="GO:0005886">
    <property type="term" value="C:plasma membrane"/>
    <property type="evidence" value="ECO:0007669"/>
    <property type="project" value="TreeGrafter"/>
</dbReference>
<keyword evidence="5 8" id="KW-1133">Transmembrane helix</keyword>
<sequence length="547" mass="58887">MGRGLSGLSGGGGSKCGRCCSAFIRRVRSDLLLVLIIIGVVIGFVIGALVNGPVNEMEDMEDKKTVLMLIGFAGELFMNMLKMLILPLIVASLICALAALDAKATGRVGRRALVYYLSTTILAVILGIVLVVSIRPGNTDVEKKAKDVQDYRTLDAFLDLIRSCFPSNIVAATFQQKKTKYTSSEAKWNYVNETIDISKYKPDELKDMIVFKVNGTDMMTKKVMVKAGSDTVPAGLEVDPKGSINVLGLVVFSIVFGIVLGRIGERGMPLKAFFESLNEVIMKMVSLVMWFSPIGICSLIAAKVAAMANITQSLNMVGLYMATVIAGLLIHALIIIPLLYLIAVRKNPIRYFVGLRDAIITAFGTSSSSATLPTTMRCLEVNNKVDARISRFVLPLGATVNMDGTALYEAVAAVFIAQANNISLNVGQLITTCFTATAASIGAAGIPQAGLVTMILVLQAVNLPTDDIGLILAVDWFLDRIRTAVNVVGDAYGAGVVEHLSRNDLMSMDYSAREDDIPLEPFERYTPKNEDTNDVRASDPSLGATNF</sequence>
<dbReference type="InterPro" id="IPR018107">
    <property type="entry name" value="Na-dicarboxylate_symporter_CS"/>
</dbReference>
<dbReference type="Pfam" id="PF00375">
    <property type="entry name" value="SDF"/>
    <property type="match status" value="1"/>
</dbReference>
<reference evidence="10" key="1">
    <citation type="submission" date="2023-01" db="EMBL/GenBank/DDBJ databases">
        <title>Genome assembly of the deep-sea coral Lophelia pertusa.</title>
        <authorList>
            <person name="Herrera S."/>
            <person name="Cordes E."/>
        </authorList>
    </citation>
    <scope>NUCLEOTIDE SEQUENCE</scope>
    <source>
        <strain evidence="10">USNM1676648</strain>
        <tissue evidence="10">Polyp</tissue>
    </source>
</reference>
<feature type="transmembrane region" description="Helical" evidence="8">
    <location>
        <begin position="31"/>
        <end position="50"/>
    </location>
</feature>
<dbReference type="Proteomes" id="UP001163046">
    <property type="component" value="Unassembled WGS sequence"/>
</dbReference>
<keyword evidence="4 8" id="KW-0769">Symport</keyword>
<evidence type="ECO:0000256" key="8">
    <source>
        <dbReference type="RuleBase" id="RU361216"/>
    </source>
</evidence>
<dbReference type="OrthoDB" id="5877963at2759"/>
<dbReference type="EMBL" id="MU827315">
    <property type="protein sequence ID" value="KAJ7358794.1"/>
    <property type="molecule type" value="Genomic_DNA"/>
</dbReference>
<keyword evidence="11" id="KW-1185">Reference proteome</keyword>
<dbReference type="PROSITE" id="PS00714">
    <property type="entry name" value="NA_DICARBOXYL_SYMP_2"/>
    <property type="match status" value="1"/>
</dbReference>
<comment type="caution">
    <text evidence="10">The sequence shown here is derived from an EMBL/GenBank/DDBJ whole genome shotgun (WGS) entry which is preliminary data.</text>
</comment>
<evidence type="ECO:0000313" key="10">
    <source>
        <dbReference type="EMBL" id="KAJ7358794.1"/>
    </source>
</evidence>
<dbReference type="GO" id="GO:0005313">
    <property type="term" value="F:L-glutamate transmembrane transporter activity"/>
    <property type="evidence" value="ECO:0007669"/>
    <property type="project" value="TreeGrafter"/>
</dbReference>
<name>A0A9W9YQK9_9CNID</name>
<keyword evidence="2 8" id="KW-0813">Transport</keyword>
<feature type="transmembrane region" description="Helical" evidence="8">
    <location>
        <begin position="112"/>
        <end position="134"/>
    </location>
</feature>